<keyword evidence="2" id="KW-1185">Reference proteome</keyword>
<organism evidence="1 2">
    <name type="scientific">Chitinophaga flava</name>
    <dbReference type="NCBI Taxonomy" id="2259036"/>
    <lineage>
        <taxon>Bacteria</taxon>
        <taxon>Pseudomonadati</taxon>
        <taxon>Bacteroidota</taxon>
        <taxon>Chitinophagia</taxon>
        <taxon>Chitinophagales</taxon>
        <taxon>Chitinophagaceae</taxon>
        <taxon>Chitinophaga</taxon>
    </lineage>
</organism>
<sequence length="85" mass="10350">MRKQLCEIRDIEQYLENNQESSDRLVFEAKAVISSELSANIGYQQKIIQLVRWFSRKEKRKQLDDLYLQVMKDEQYRQTFISIFQ</sequence>
<proteinExistence type="predicted"/>
<dbReference type="EMBL" id="QFFJ01000001">
    <property type="protein sequence ID" value="RBL93501.1"/>
    <property type="molecule type" value="Genomic_DNA"/>
</dbReference>
<gene>
    <name evidence="1" type="ORF">DF182_13390</name>
</gene>
<dbReference type="Proteomes" id="UP000253410">
    <property type="component" value="Unassembled WGS sequence"/>
</dbReference>
<comment type="caution">
    <text evidence="1">The sequence shown here is derived from an EMBL/GenBank/DDBJ whole genome shotgun (WGS) entry which is preliminary data.</text>
</comment>
<dbReference type="AlphaFoldDB" id="A0A365Y5B7"/>
<protein>
    <submittedName>
        <fullName evidence="1">Uncharacterized protein</fullName>
    </submittedName>
</protein>
<dbReference type="RefSeq" id="WP_113616099.1">
    <property type="nucleotide sequence ID" value="NZ_QFFJ01000001.1"/>
</dbReference>
<evidence type="ECO:0000313" key="1">
    <source>
        <dbReference type="EMBL" id="RBL93501.1"/>
    </source>
</evidence>
<name>A0A365Y5B7_9BACT</name>
<reference evidence="1 2" key="1">
    <citation type="submission" date="2018-05" db="EMBL/GenBank/DDBJ databases">
        <title>Chitinophaga sp. K3CV102501T nov., isolated from isolated from a monsoon evergreen broad-leaved forest soil.</title>
        <authorList>
            <person name="Lv Y."/>
        </authorList>
    </citation>
    <scope>NUCLEOTIDE SEQUENCE [LARGE SCALE GENOMIC DNA]</scope>
    <source>
        <strain evidence="1 2">GDMCC 1.1325</strain>
    </source>
</reference>
<evidence type="ECO:0000313" key="2">
    <source>
        <dbReference type="Proteomes" id="UP000253410"/>
    </source>
</evidence>
<dbReference type="OrthoDB" id="676109at2"/>
<accession>A0A365Y5B7</accession>